<dbReference type="AlphaFoldDB" id="A0A2S7UTX9"/>
<organism evidence="1 2">
    <name type="scientific">Psychrosphaera saromensis</name>
    <dbReference type="NCBI Taxonomy" id="716813"/>
    <lineage>
        <taxon>Bacteria</taxon>
        <taxon>Pseudomonadati</taxon>
        <taxon>Pseudomonadota</taxon>
        <taxon>Gammaproteobacteria</taxon>
        <taxon>Alteromonadales</taxon>
        <taxon>Pseudoalteromonadaceae</taxon>
        <taxon>Psychrosphaera</taxon>
    </lineage>
</organism>
<dbReference type="EMBL" id="MSCH01000003">
    <property type="protein sequence ID" value="PQJ52982.1"/>
    <property type="molecule type" value="Genomic_DNA"/>
</dbReference>
<dbReference type="RefSeq" id="WP_105051455.1">
    <property type="nucleotide sequence ID" value="NZ_BMYG01000008.1"/>
</dbReference>
<dbReference type="Proteomes" id="UP000239007">
    <property type="component" value="Unassembled WGS sequence"/>
</dbReference>
<keyword evidence="2" id="KW-1185">Reference proteome</keyword>
<evidence type="ECO:0000313" key="2">
    <source>
        <dbReference type="Proteomes" id="UP000239007"/>
    </source>
</evidence>
<comment type="caution">
    <text evidence="1">The sequence shown here is derived from an EMBL/GenBank/DDBJ whole genome shotgun (WGS) entry which is preliminary data.</text>
</comment>
<sequence length="67" mass="7865">MIKAAFQFLCTFDYIKKQKPAEAGFFILRGLYCEPTIKWPAQLNLWMKEQELELESGVVLLMPQQLK</sequence>
<dbReference type="OrthoDB" id="5291571at2"/>
<accession>A0A2S7UTX9</accession>
<name>A0A2S7UTX9_9GAMM</name>
<proteinExistence type="predicted"/>
<evidence type="ECO:0000313" key="1">
    <source>
        <dbReference type="EMBL" id="PQJ52982.1"/>
    </source>
</evidence>
<protein>
    <submittedName>
        <fullName evidence="1">Uncharacterized protein</fullName>
    </submittedName>
</protein>
<gene>
    <name evidence="1" type="ORF">BTO11_04465</name>
</gene>
<reference evidence="1 2" key="1">
    <citation type="submission" date="2016-12" db="EMBL/GenBank/DDBJ databases">
        <title>Diversity of luminous bacteria.</title>
        <authorList>
            <person name="Yoshizawa S."/>
            <person name="Kogure K."/>
        </authorList>
    </citation>
    <scope>NUCLEOTIDE SEQUENCE [LARGE SCALE GENOMIC DNA]</scope>
    <source>
        <strain evidence="1 2">SA4-48</strain>
    </source>
</reference>